<comment type="caution">
    <text evidence="1">The sequence shown here is derived from an EMBL/GenBank/DDBJ whole genome shotgun (WGS) entry which is preliminary data.</text>
</comment>
<dbReference type="Proteomes" id="UP000765509">
    <property type="component" value="Unassembled WGS sequence"/>
</dbReference>
<dbReference type="EMBL" id="AVOT02005255">
    <property type="protein sequence ID" value="MBW0478629.1"/>
    <property type="molecule type" value="Genomic_DNA"/>
</dbReference>
<sequence>MVLPKGSIKPFSPKFAAFLLNQKIPIHMWNEASNHSSLLLSLLPHKAIGMNSPYEVLSSNNMILEAPIKLERLVPFGLKTIVHVRKTSSKLALRGETLRALTFEKHSDSMRFYDEDSNNV</sequence>
<keyword evidence="2" id="KW-1185">Reference proteome</keyword>
<protein>
    <submittedName>
        <fullName evidence="1">Uncharacterized protein</fullName>
    </submittedName>
</protein>
<proteinExistence type="predicted"/>
<evidence type="ECO:0000313" key="1">
    <source>
        <dbReference type="EMBL" id="MBW0478629.1"/>
    </source>
</evidence>
<gene>
    <name evidence="1" type="ORF">O181_018344</name>
</gene>
<name>A0A9Q3GTP4_9BASI</name>
<evidence type="ECO:0000313" key="2">
    <source>
        <dbReference type="Proteomes" id="UP000765509"/>
    </source>
</evidence>
<organism evidence="1 2">
    <name type="scientific">Austropuccinia psidii MF-1</name>
    <dbReference type="NCBI Taxonomy" id="1389203"/>
    <lineage>
        <taxon>Eukaryota</taxon>
        <taxon>Fungi</taxon>
        <taxon>Dikarya</taxon>
        <taxon>Basidiomycota</taxon>
        <taxon>Pucciniomycotina</taxon>
        <taxon>Pucciniomycetes</taxon>
        <taxon>Pucciniales</taxon>
        <taxon>Sphaerophragmiaceae</taxon>
        <taxon>Austropuccinia</taxon>
    </lineage>
</organism>
<dbReference type="AlphaFoldDB" id="A0A9Q3GTP4"/>
<accession>A0A9Q3GTP4</accession>
<reference evidence="1" key="1">
    <citation type="submission" date="2021-03" db="EMBL/GenBank/DDBJ databases">
        <title>Draft genome sequence of rust myrtle Austropuccinia psidii MF-1, a brazilian biotype.</title>
        <authorList>
            <person name="Quecine M.C."/>
            <person name="Pachon D.M.R."/>
            <person name="Bonatelli M.L."/>
            <person name="Correr F.H."/>
            <person name="Franceschini L.M."/>
            <person name="Leite T.F."/>
            <person name="Margarido G.R.A."/>
            <person name="Almeida C.A."/>
            <person name="Ferrarezi J.A."/>
            <person name="Labate C.A."/>
        </authorList>
    </citation>
    <scope>NUCLEOTIDE SEQUENCE</scope>
    <source>
        <strain evidence="1">MF-1</strain>
    </source>
</reference>